<keyword evidence="3" id="KW-1185">Reference proteome</keyword>
<dbReference type="PANTHER" id="PTHR35869:SF1">
    <property type="entry name" value="OUTER-MEMBRANE LIPOPROTEIN CARRIER PROTEIN"/>
    <property type="match status" value="1"/>
</dbReference>
<dbReference type="Gene3D" id="2.50.20.10">
    <property type="entry name" value="Lipoprotein localisation LolA/LolB/LppX"/>
    <property type="match status" value="1"/>
</dbReference>
<accession>A0ABY5E123</accession>
<dbReference type="SUPFAM" id="SSF89392">
    <property type="entry name" value="Prokaryotic lipoproteins and lipoprotein localization factors"/>
    <property type="match status" value="1"/>
</dbReference>
<dbReference type="PANTHER" id="PTHR35869">
    <property type="entry name" value="OUTER-MEMBRANE LIPOPROTEIN CARRIER PROTEIN"/>
    <property type="match status" value="1"/>
</dbReference>
<dbReference type="InterPro" id="IPR029046">
    <property type="entry name" value="LolA/LolB/LppX"/>
</dbReference>
<dbReference type="Proteomes" id="UP001060012">
    <property type="component" value="Chromosome"/>
</dbReference>
<keyword evidence="1" id="KW-0732">Signal</keyword>
<protein>
    <submittedName>
        <fullName evidence="2">LolA-like outer membrane lipoprotein chaperone</fullName>
    </submittedName>
</protein>
<reference evidence="2" key="1">
    <citation type="submission" date="2022-07" db="EMBL/GenBank/DDBJ databases">
        <title>Arcobacter roscoffensis sp. nov., a marine bacterium isolated from coastal seawater collected from Roscoff, France.</title>
        <authorList>
            <person name="Pascual J."/>
            <person name="Lepeaux C."/>
            <person name="Methner A."/>
            <person name="Overmann J."/>
        </authorList>
    </citation>
    <scope>NUCLEOTIDE SEQUENCE</scope>
    <source>
        <strain evidence="2">ARW1-2F2</strain>
    </source>
</reference>
<proteinExistence type="predicted"/>
<dbReference type="NCBIfam" id="NF000663">
    <property type="entry name" value="PRK00031.2-1"/>
    <property type="match status" value="1"/>
</dbReference>
<dbReference type="RefSeq" id="WP_254575602.1">
    <property type="nucleotide sequence ID" value="NZ_CP100595.1"/>
</dbReference>
<gene>
    <name evidence="2" type="primary">lolA</name>
    <name evidence="2" type="ORF">NJU99_09090</name>
</gene>
<dbReference type="EMBL" id="CP100595">
    <property type="protein sequence ID" value="UTJ05421.1"/>
    <property type="molecule type" value="Genomic_DNA"/>
</dbReference>
<dbReference type="InterPro" id="IPR004564">
    <property type="entry name" value="OM_lipoprot_carrier_LolA-like"/>
</dbReference>
<name>A0ABY5E123_9BACT</name>
<organism evidence="2 3">
    <name type="scientific">Arcobacter roscoffensis</name>
    <dbReference type="NCBI Taxonomy" id="2961520"/>
    <lineage>
        <taxon>Bacteria</taxon>
        <taxon>Pseudomonadati</taxon>
        <taxon>Campylobacterota</taxon>
        <taxon>Epsilonproteobacteria</taxon>
        <taxon>Campylobacterales</taxon>
        <taxon>Arcobacteraceae</taxon>
        <taxon>Arcobacter</taxon>
    </lineage>
</organism>
<sequence length="177" mass="20570">MFYKIGLFLIGFTLVSNASINIEKLDTFKSDFTQSIKSTTGKTIEYKGAVFIKKDGKILWRYKTPIIKNVYVLNNFAIIDEPELEQAIYTTLETEVNIIRLLQGAKEVEKNSFLANYQNVDYLIRTSNEENKIDTISYKDRLENSVTIKFSDSIINDKIEDNIFKFTAPDYYDIIRK</sequence>
<dbReference type="Pfam" id="PF03548">
    <property type="entry name" value="LolA"/>
    <property type="match status" value="1"/>
</dbReference>
<evidence type="ECO:0000256" key="1">
    <source>
        <dbReference type="ARBA" id="ARBA00022729"/>
    </source>
</evidence>
<dbReference type="CDD" id="cd16325">
    <property type="entry name" value="LolA"/>
    <property type="match status" value="1"/>
</dbReference>
<evidence type="ECO:0000313" key="3">
    <source>
        <dbReference type="Proteomes" id="UP001060012"/>
    </source>
</evidence>
<evidence type="ECO:0000313" key="2">
    <source>
        <dbReference type="EMBL" id="UTJ05421.1"/>
    </source>
</evidence>